<keyword evidence="2" id="KW-1185">Reference proteome</keyword>
<protein>
    <submittedName>
        <fullName evidence="1">Uncharacterized protein</fullName>
    </submittedName>
</protein>
<organism evidence="1 2">
    <name type="scientific">Actinoplanes aureus</name>
    <dbReference type="NCBI Taxonomy" id="2792083"/>
    <lineage>
        <taxon>Bacteria</taxon>
        <taxon>Bacillati</taxon>
        <taxon>Actinomycetota</taxon>
        <taxon>Actinomycetes</taxon>
        <taxon>Micromonosporales</taxon>
        <taxon>Micromonosporaceae</taxon>
        <taxon>Actinoplanes</taxon>
    </lineage>
</organism>
<dbReference type="EMBL" id="JADQTO010000006">
    <property type="protein sequence ID" value="MBG0562621.1"/>
    <property type="molecule type" value="Genomic_DNA"/>
</dbReference>
<gene>
    <name evidence="1" type="ORF">I4J89_14280</name>
</gene>
<evidence type="ECO:0000313" key="1">
    <source>
        <dbReference type="EMBL" id="MBG0562621.1"/>
    </source>
</evidence>
<evidence type="ECO:0000313" key="2">
    <source>
        <dbReference type="Proteomes" id="UP000598146"/>
    </source>
</evidence>
<dbReference type="RefSeq" id="WP_196414431.1">
    <property type="nucleotide sequence ID" value="NZ_JADQTO010000006.1"/>
</dbReference>
<proteinExistence type="predicted"/>
<comment type="caution">
    <text evidence="1">The sequence shown here is derived from an EMBL/GenBank/DDBJ whole genome shotgun (WGS) entry which is preliminary data.</text>
</comment>
<accession>A0A931FZ53</accession>
<sequence length="140" mass="15367">MNLQWWSIEVLDGAHQSAARWQDSYGNVLVEAAIAHGAYEWRWHRFSWGVLFEIGFRSDDRWSSYRDVPIVRAALDAVPDPVNGLLIYPGRGGSAGRVQPRRPRPIAGSGAAPIPEEPVLARLTLATARPPTITGTVIAA</sequence>
<reference evidence="1" key="1">
    <citation type="submission" date="2020-11" db="EMBL/GenBank/DDBJ databases">
        <title>Isolation and identification of active actinomycetes.</title>
        <authorList>
            <person name="Sun X."/>
        </authorList>
    </citation>
    <scope>NUCLEOTIDE SEQUENCE</scope>
    <source>
        <strain evidence="1">NEAU-A11</strain>
    </source>
</reference>
<dbReference type="AlphaFoldDB" id="A0A931FZ53"/>
<name>A0A931FZ53_9ACTN</name>
<dbReference type="Proteomes" id="UP000598146">
    <property type="component" value="Unassembled WGS sequence"/>
</dbReference>